<dbReference type="SUPFAM" id="SSF51556">
    <property type="entry name" value="Metallo-dependent hydrolases"/>
    <property type="match status" value="1"/>
</dbReference>
<sequence>MKLLLSVMMCAVSLATYAQQDSVAVADTISRKETKKELPLKAERAISLNTNEGSWISLDVSPDGKTIAFDMLGDIYLIPVTGGNAEQLTSGLAFDTHPRFSPDGKKILFVSDRSGGENLWTIDLESKDTKLITKGNTNTYQSADWAPDGKYIVASQGKRNLKLHLYHIDGGSGASIIDKPEKLKTIEPTFSPDGRYIWYSKRENAWQYNASLPQYQLALYDRESGDSQTVTSRYGSAFAPTLSPDGQWLVYGTRYNDETGLIARDLKTGDEKWLAYPVQRDEQESIAPLGVLPAMAFTPDSKSLIASYGGKIYSIPIAGGPAANIPFEVDTEIELGPRLKFNYPISDDKIMTVNQIRDVVPSPDGSKIAFTALNRLYVMDLVEGSPKRPTDLDMTEAMPTWSPDGSEIAFVTWSDETGGSIYKVNIKGRSKVIKLTNEPGAYTEPAWNFAGDKIVYMKGSRQDFLNSTGPISFHMHDEIRWISAKGGASHFIDKSKGRGNPHFVKSNDRIYLYGREGLVSIRWDGTDEKKLVKITGITPYGFVRDKYDSHGLLSPETNEAPAKPSNADLVLMAPEGDQALAMINNEIYTVTVPQIGSEVVKIAVANPSNAAFPSKKLTEIGGQFPTWSRDAKKVNWAIGNAFFSYDLVEAKAKEEESEKKKEEEKKDDDKKDDKYKPTELRVKVEVNRDIPSGKVLLQNARLITMKGDEVIEKGDVYIENNRIVKVGLAGTIQVDEGVTKFDLSGKTVIPGFVDTHAHLRPAWGLEKNEAWPYAANLAYGVTTTRDPQTGTTDVLTYSDMVGAGTMIGPRIYSTGPGVGFWAYNIKDLDHARNVLRQYSEYYHTKTIKMYITGNRQQRQWIIMAAKEQELMPTTEGALDFKMNLTQILDGYPGHEHSFPIYPLYKDVLTLVSESKTAYTPTLLVSYGGPWAENYYYETENVQGDEKLNFFTPKSELDAKSRRRNAGWFMKEEYVFDDHAKFVNKLVEADGLAGIGSHGQLQGLGYHWELWSVQSGGLSEHNALKVATILGATALGLENDLGSIEEGKLADLVILDENPLDNIRNSNTVNMIMKNGRLYNGDNLNEVYPNKHDNEFHWFQPEPLNVPGIGK</sequence>
<dbReference type="AlphaFoldDB" id="A0A937FBS7"/>
<dbReference type="InterPro" id="IPR011059">
    <property type="entry name" value="Metal-dep_hydrolase_composite"/>
</dbReference>
<evidence type="ECO:0000256" key="1">
    <source>
        <dbReference type="ARBA" id="ARBA00009820"/>
    </source>
</evidence>
<dbReference type="InterPro" id="IPR011042">
    <property type="entry name" value="6-blade_b-propeller_TolB-like"/>
</dbReference>
<dbReference type="Pfam" id="PF07676">
    <property type="entry name" value="PD40"/>
    <property type="match status" value="1"/>
</dbReference>
<feature type="domain" description="Amidohydrolase-related" evidence="4">
    <location>
        <begin position="1009"/>
        <end position="1077"/>
    </location>
</feature>
<keyword evidence="6" id="KW-1185">Reference proteome</keyword>
<dbReference type="RefSeq" id="WP_202245672.1">
    <property type="nucleotide sequence ID" value="NZ_JAESIY010000009.1"/>
</dbReference>
<dbReference type="InterPro" id="IPR006680">
    <property type="entry name" value="Amidohydro-rel"/>
</dbReference>
<evidence type="ECO:0000256" key="3">
    <source>
        <dbReference type="SAM" id="SignalP"/>
    </source>
</evidence>
<dbReference type="Gene3D" id="2.30.40.10">
    <property type="entry name" value="Urease, subunit C, domain 1"/>
    <property type="match status" value="2"/>
</dbReference>
<feature type="signal peptide" evidence="3">
    <location>
        <begin position="1"/>
        <end position="18"/>
    </location>
</feature>
<comment type="similarity">
    <text evidence="1">Belongs to the TolB family.</text>
</comment>
<evidence type="ECO:0000313" key="6">
    <source>
        <dbReference type="Proteomes" id="UP000659388"/>
    </source>
</evidence>
<evidence type="ECO:0000313" key="5">
    <source>
        <dbReference type="EMBL" id="MBL3657889.1"/>
    </source>
</evidence>
<dbReference type="InterPro" id="IPR011659">
    <property type="entry name" value="WD40"/>
</dbReference>
<feature type="region of interest" description="Disordered" evidence="2">
    <location>
        <begin position="653"/>
        <end position="674"/>
    </location>
</feature>
<evidence type="ECO:0000256" key="2">
    <source>
        <dbReference type="SAM" id="MobiDB-lite"/>
    </source>
</evidence>
<dbReference type="InterPro" id="IPR032466">
    <property type="entry name" value="Metal_Hydrolase"/>
</dbReference>
<dbReference type="EMBL" id="JAESIY010000009">
    <property type="protein sequence ID" value="MBL3657889.1"/>
    <property type="molecule type" value="Genomic_DNA"/>
</dbReference>
<proteinExistence type="inferred from homology"/>
<comment type="caution">
    <text evidence="5">The sequence shown here is derived from an EMBL/GenBank/DDBJ whole genome shotgun (WGS) entry which is preliminary data.</text>
</comment>
<dbReference type="Pfam" id="PF01979">
    <property type="entry name" value="Amidohydro_1"/>
    <property type="match status" value="1"/>
</dbReference>
<dbReference type="Proteomes" id="UP000659388">
    <property type="component" value="Unassembled WGS sequence"/>
</dbReference>
<evidence type="ECO:0000259" key="4">
    <source>
        <dbReference type="Pfam" id="PF01979"/>
    </source>
</evidence>
<name>A0A937FBS7_9BACT</name>
<dbReference type="GO" id="GO:0016810">
    <property type="term" value="F:hydrolase activity, acting on carbon-nitrogen (but not peptide) bonds"/>
    <property type="evidence" value="ECO:0007669"/>
    <property type="project" value="InterPro"/>
</dbReference>
<dbReference type="PANTHER" id="PTHR36842:SF1">
    <property type="entry name" value="PROTEIN TOLB"/>
    <property type="match status" value="1"/>
</dbReference>
<dbReference type="PANTHER" id="PTHR36842">
    <property type="entry name" value="PROTEIN TOLB HOMOLOG"/>
    <property type="match status" value="1"/>
</dbReference>
<reference evidence="5" key="1">
    <citation type="submission" date="2021-01" db="EMBL/GenBank/DDBJ databases">
        <title>Fulvivirga kasyanovii gen. nov., sp nov., a novel member of the phylum Bacteroidetes isolated from seawater in a mussel farm.</title>
        <authorList>
            <person name="Zhao L.-H."/>
            <person name="Wang Z.-J."/>
        </authorList>
    </citation>
    <scope>NUCLEOTIDE SEQUENCE</scope>
    <source>
        <strain evidence="5">2943</strain>
    </source>
</reference>
<dbReference type="SUPFAM" id="SSF82171">
    <property type="entry name" value="DPP6 N-terminal domain-like"/>
    <property type="match status" value="1"/>
</dbReference>
<dbReference type="Gene3D" id="2.120.10.30">
    <property type="entry name" value="TolB, C-terminal domain"/>
    <property type="match status" value="2"/>
</dbReference>
<feature type="chain" id="PRO_5036935599" evidence="3">
    <location>
        <begin position="19"/>
        <end position="1110"/>
    </location>
</feature>
<dbReference type="Pfam" id="PF26550">
    <property type="entry name" value="Tricorn_2nd"/>
    <property type="match status" value="1"/>
</dbReference>
<keyword evidence="3" id="KW-0732">Signal</keyword>
<accession>A0A937FBS7</accession>
<dbReference type="SUPFAM" id="SSF51338">
    <property type="entry name" value="Composite domain of metallo-dependent hydrolases"/>
    <property type="match status" value="1"/>
</dbReference>
<gene>
    <name evidence="5" type="ORF">JL102_17190</name>
</gene>
<protein>
    <submittedName>
        <fullName evidence="5">PD40 domain-containing protein</fullName>
    </submittedName>
</protein>
<organism evidence="5 6">
    <name type="scientific">Fulvivirga sediminis</name>
    <dbReference type="NCBI Taxonomy" id="2803949"/>
    <lineage>
        <taxon>Bacteria</taxon>
        <taxon>Pseudomonadati</taxon>
        <taxon>Bacteroidota</taxon>
        <taxon>Cytophagia</taxon>
        <taxon>Cytophagales</taxon>
        <taxon>Fulvivirgaceae</taxon>
        <taxon>Fulvivirga</taxon>
    </lineage>
</organism>